<dbReference type="AlphaFoldDB" id="A0A915E8H7"/>
<protein>
    <submittedName>
        <fullName evidence="3">Uncharacterized protein</fullName>
    </submittedName>
</protein>
<reference evidence="3" key="1">
    <citation type="submission" date="2022-11" db="UniProtKB">
        <authorList>
            <consortium name="WormBaseParasite"/>
        </authorList>
    </citation>
    <scope>IDENTIFICATION</scope>
</reference>
<organism evidence="2 3">
    <name type="scientific">Ditylenchus dipsaci</name>
    <dbReference type="NCBI Taxonomy" id="166011"/>
    <lineage>
        <taxon>Eukaryota</taxon>
        <taxon>Metazoa</taxon>
        <taxon>Ecdysozoa</taxon>
        <taxon>Nematoda</taxon>
        <taxon>Chromadorea</taxon>
        <taxon>Rhabditida</taxon>
        <taxon>Tylenchina</taxon>
        <taxon>Tylenchomorpha</taxon>
        <taxon>Sphaerularioidea</taxon>
        <taxon>Anguinidae</taxon>
        <taxon>Anguininae</taxon>
        <taxon>Ditylenchus</taxon>
    </lineage>
</organism>
<evidence type="ECO:0000256" key="1">
    <source>
        <dbReference type="SAM" id="MobiDB-lite"/>
    </source>
</evidence>
<dbReference type="WBParaSite" id="jg2690">
    <property type="protein sequence ID" value="jg2690"/>
    <property type="gene ID" value="jg2690"/>
</dbReference>
<accession>A0A915E8H7</accession>
<evidence type="ECO:0000313" key="2">
    <source>
        <dbReference type="Proteomes" id="UP000887574"/>
    </source>
</evidence>
<keyword evidence="2" id="KW-1185">Reference proteome</keyword>
<name>A0A915E8H7_9BILA</name>
<feature type="compositionally biased region" description="Basic and acidic residues" evidence="1">
    <location>
        <begin position="205"/>
        <end position="214"/>
    </location>
</feature>
<sequence length="214" mass="25260">MALLSNNRLDALEKMSPYLNISQETGCFSYPLNYNHIVRHLDSLIASENFDAFEQVWNLIPKEKKNLIRLQNLPAKQMLSYALKLMDEGRTEEYKRIIDAFKNCNSFPNSDDFFFYFIEEYFKRQNKPIDVVEAFSIYMKHLQVCQGWRLSKHIYDIILDTIEQNLGKYERNIFQQQVLADVIGGQVFAAKKPSKDKRQTRNQIKLRETQKESG</sequence>
<proteinExistence type="predicted"/>
<evidence type="ECO:0000313" key="3">
    <source>
        <dbReference type="WBParaSite" id="jg2690"/>
    </source>
</evidence>
<feature type="region of interest" description="Disordered" evidence="1">
    <location>
        <begin position="194"/>
        <end position="214"/>
    </location>
</feature>
<dbReference type="Proteomes" id="UP000887574">
    <property type="component" value="Unplaced"/>
</dbReference>